<evidence type="ECO:0000313" key="1">
    <source>
        <dbReference type="EMBL" id="HET98225.1"/>
    </source>
</evidence>
<protein>
    <recommendedName>
        <fullName evidence="2">Outer-membrane lipoprotein LolB</fullName>
    </recommendedName>
</protein>
<proteinExistence type="predicted"/>
<evidence type="ECO:0008006" key="2">
    <source>
        <dbReference type="Google" id="ProtNLM"/>
    </source>
</evidence>
<dbReference type="EMBL" id="DSDS01000137">
    <property type="protein sequence ID" value="HET98225.1"/>
    <property type="molecule type" value="Genomic_DNA"/>
</dbReference>
<comment type="caution">
    <text evidence="1">The sequence shown here is derived from an EMBL/GenBank/DDBJ whole genome shotgun (WGS) entry which is preliminary data.</text>
</comment>
<dbReference type="AlphaFoldDB" id="A0A7C2TK10"/>
<dbReference type="PROSITE" id="PS51257">
    <property type="entry name" value="PROKAR_LIPOPROTEIN"/>
    <property type="match status" value="1"/>
</dbReference>
<reference evidence="1" key="1">
    <citation type="journal article" date="2020" name="mSystems">
        <title>Genome- and Community-Level Interaction Insights into Carbon Utilization and Element Cycling Functions of Hydrothermarchaeota in Hydrothermal Sediment.</title>
        <authorList>
            <person name="Zhou Z."/>
            <person name="Liu Y."/>
            <person name="Xu W."/>
            <person name="Pan J."/>
            <person name="Luo Z.H."/>
            <person name="Li M."/>
        </authorList>
    </citation>
    <scope>NUCLEOTIDE SEQUENCE [LARGE SCALE GENOMIC DNA]</scope>
    <source>
        <strain evidence="1">SpSt-1224</strain>
    </source>
</reference>
<gene>
    <name evidence="1" type="ORF">ENN98_05970</name>
</gene>
<sequence length="194" mass="21439">MGRLLRPLTPLLLLLGLVAACALPVRSPVSEPDHPPAASAEGGEQLWRIKILRGGETQFAGLLGTRMEDDGLYYVLLDGSGVTLLEARLSAGGEYQPIRELKIFRDHRLPGFLAQSLRRIFLLQPAAAPCDRNLLLRFCQQEASAQGMKKFAKLGPLPLWRVEYTGQPATLAVNWTGIAFTNPWLRVTLLLTRE</sequence>
<accession>A0A7C2TK10</accession>
<dbReference type="Proteomes" id="UP000885986">
    <property type="component" value="Unassembled WGS sequence"/>
</dbReference>
<name>A0A7C2TK10_9BACT</name>
<organism evidence="1">
    <name type="scientific">Desulfurivibrio alkaliphilus</name>
    <dbReference type="NCBI Taxonomy" id="427923"/>
    <lineage>
        <taxon>Bacteria</taxon>
        <taxon>Pseudomonadati</taxon>
        <taxon>Thermodesulfobacteriota</taxon>
        <taxon>Desulfobulbia</taxon>
        <taxon>Desulfobulbales</taxon>
        <taxon>Desulfobulbaceae</taxon>
        <taxon>Desulfurivibrio</taxon>
    </lineage>
</organism>